<evidence type="ECO:0000256" key="3">
    <source>
        <dbReference type="SAM" id="Phobius"/>
    </source>
</evidence>
<keyword evidence="5" id="KW-0406">Ion transport</keyword>
<dbReference type="RefSeq" id="WP_115850059.1">
    <property type="nucleotide sequence ID" value="NZ_QTUC01000001.1"/>
</dbReference>
<dbReference type="InterPro" id="IPR036291">
    <property type="entry name" value="NAD(P)-bd_dom_sf"/>
</dbReference>
<reference evidence="5 6" key="1">
    <citation type="submission" date="2018-08" db="EMBL/GenBank/DDBJ databases">
        <title>Sequencing the genomes of 1000 actinobacteria strains.</title>
        <authorList>
            <person name="Klenk H.-P."/>
        </authorList>
    </citation>
    <scope>NUCLEOTIDE SEQUENCE [LARGE SCALE GENOMIC DNA]</scope>
    <source>
        <strain evidence="5 6">DSM 22891</strain>
    </source>
</reference>
<keyword evidence="6" id="KW-1185">Reference proteome</keyword>
<dbReference type="InterPro" id="IPR050721">
    <property type="entry name" value="Trk_Ktr_HKT_K-transport"/>
</dbReference>
<dbReference type="PROSITE" id="PS51201">
    <property type="entry name" value="RCK_N"/>
    <property type="match status" value="1"/>
</dbReference>
<accession>A0A3D9V3W5</accession>
<evidence type="ECO:0000256" key="1">
    <source>
        <dbReference type="ARBA" id="ARBA00004651"/>
    </source>
</evidence>
<protein>
    <submittedName>
        <fullName evidence="5">Voltage-gated potassium channel</fullName>
    </submittedName>
</protein>
<evidence type="ECO:0000313" key="6">
    <source>
        <dbReference type="Proteomes" id="UP000256485"/>
    </source>
</evidence>
<dbReference type="InterPro" id="IPR003148">
    <property type="entry name" value="RCK_N"/>
</dbReference>
<keyword evidence="3" id="KW-0472">Membrane</keyword>
<dbReference type="GO" id="GO:0034220">
    <property type="term" value="P:monoatomic ion transmembrane transport"/>
    <property type="evidence" value="ECO:0007669"/>
    <property type="project" value="UniProtKB-KW"/>
</dbReference>
<dbReference type="SUPFAM" id="SSF51735">
    <property type="entry name" value="NAD(P)-binding Rossmann-fold domains"/>
    <property type="match status" value="1"/>
</dbReference>
<organism evidence="5 6">
    <name type="scientific">Thermasporomyces composti</name>
    <dbReference type="NCBI Taxonomy" id="696763"/>
    <lineage>
        <taxon>Bacteria</taxon>
        <taxon>Bacillati</taxon>
        <taxon>Actinomycetota</taxon>
        <taxon>Actinomycetes</taxon>
        <taxon>Propionibacteriales</taxon>
        <taxon>Nocardioidaceae</taxon>
        <taxon>Thermasporomyces</taxon>
    </lineage>
</organism>
<evidence type="ECO:0000313" key="5">
    <source>
        <dbReference type="EMBL" id="REF36418.1"/>
    </source>
</evidence>
<dbReference type="Pfam" id="PF02254">
    <property type="entry name" value="TrkA_N"/>
    <property type="match status" value="1"/>
</dbReference>
<proteinExistence type="predicted"/>
<dbReference type="SUPFAM" id="SSF81324">
    <property type="entry name" value="Voltage-gated potassium channels"/>
    <property type="match status" value="1"/>
</dbReference>
<sequence length="366" mass="39764">MIRPPSSERVQPTTDIQLPLRYASPPRQIGIRVLVALALVMLVVLIVYLGRDGYRDAAGGPISLLDAAYYATVTLTTTGYGDITPVTPTARLVNVVLITPLRLTFLIVLVGTTLEVLATRSREHWRITRWRNRLRDHTVIIGFGTKGRGAADTLVSSGVPKDQIVVIDAKQAAVAEANALGLGAIVGDATRTEVLRRVKAESAARIIVTTHRDDTAVLVTLTARRINPDALVVVSARETDNIPLLRQSGADITVTSSEAVGRIMGLSTVSPALGTVLGDLLTYGKGMEVAERPVLPREEGRSPRDLEDVVVAVVRDDEVYGYYDPTVSQVLRGDRVVVVRPSEEQPWAPRPGERPEDYTEPSEDEE</sequence>
<dbReference type="PANTHER" id="PTHR43833:SF9">
    <property type="entry name" value="POTASSIUM CHANNEL PROTEIN YUGO-RELATED"/>
    <property type="match status" value="1"/>
</dbReference>
<name>A0A3D9V3W5_THECX</name>
<dbReference type="AlphaFoldDB" id="A0A3D9V3W5"/>
<dbReference type="Gene3D" id="1.10.287.70">
    <property type="match status" value="1"/>
</dbReference>
<keyword evidence="5" id="KW-0407">Ion channel</keyword>
<evidence type="ECO:0000256" key="2">
    <source>
        <dbReference type="SAM" id="MobiDB-lite"/>
    </source>
</evidence>
<comment type="subcellular location">
    <subcellularLocation>
        <location evidence="1">Cell membrane</location>
        <topology evidence="1">Multi-pass membrane protein</topology>
    </subcellularLocation>
</comment>
<keyword evidence="3" id="KW-1133">Transmembrane helix</keyword>
<dbReference type="OrthoDB" id="9799090at2"/>
<dbReference type="Proteomes" id="UP000256485">
    <property type="component" value="Unassembled WGS sequence"/>
</dbReference>
<evidence type="ECO:0000259" key="4">
    <source>
        <dbReference type="PROSITE" id="PS51201"/>
    </source>
</evidence>
<feature type="domain" description="RCK N-terminal" evidence="4">
    <location>
        <begin position="135"/>
        <end position="255"/>
    </location>
</feature>
<dbReference type="InterPro" id="IPR013099">
    <property type="entry name" value="K_chnl_dom"/>
</dbReference>
<dbReference type="PANTHER" id="PTHR43833">
    <property type="entry name" value="POTASSIUM CHANNEL PROTEIN 2-RELATED-RELATED"/>
    <property type="match status" value="1"/>
</dbReference>
<dbReference type="GO" id="GO:0005886">
    <property type="term" value="C:plasma membrane"/>
    <property type="evidence" value="ECO:0007669"/>
    <property type="project" value="UniProtKB-SubCell"/>
</dbReference>
<keyword evidence="3" id="KW-0812">Transmembrane</keyword>
<dbReference type="Pfam" id="PF07885">
    <property type="entry name" value="Ion_trans_2"/>
    <property type="match status" value="1"/>
</dbReference>
<dbReference type="Gene3D" id="3.40.50.720">
    <property type="entry name" value="NAD(P)-binding Rossmann-like Domain"/>
    <property type="match status" value="1"/>
</dbReference>
<dbReference type="GO" id="GO:0006813">
    <property type="term" value="P:potassium ion transport"/>
    <property type="evidence" value="ECO:0007669"/>
    <property type="project" value="InterPro"/>
</dbReference>
<feature type="transmembrane region" description="Helical" evidence="3">
    <location>
        <begin position="92"/>
        <end position="117"/>
    </location>
</feature>
<feature type="transmembrane region" description="Helical" evidence="3">
    <location>
        <begin position="29"/>
        <end position="50"/>
    </location>
</feature>
<dbReference type="EMBL" id="QTUC01000001">
    <property type="protein sequence ID" value="REF36418.1"/>
    <property type="molecule type" value="Genomic_DNA"/>
</dbReference>
<keyword evidence="5" id="KW-0813">Transport</keyword>
<feature type="region of interest" description="Disordered" evidence="2">
    <location>
        <begin position="340"/>
        <end position="366"/>
    </location>
</feature>
<gene>
    <name evidence="5" type="ORF">DFJ64_1826</name>
</gene>
<comment type="caution">
    <text evidence="5">The sequence shown here is derived from an EMBL/GenBank/DDBJ whole genome shotgun (WGS) entry which is preliminary data.</text>
</comment>